<feature type="compositionally biased region" description="Basic residues" evidence="1">
    <location>
        <begin position="145"/>
        <end position="154"/>
    </location>
</feature>
<dbReference type="EMBL" id="CAJOBC010085636">
    <property type="protein sequence ID" value="CAF4333789.1"/>
    <property type="molecule type" value="Genomic_DNA"/>
</dbReference>
<accession>A0A815QJS8</accession>
<evidence type="ECO:0000259" key="2">
    <source>
        <dbReference type="PROSITE" id="PS50878"/>
    </source>
</evidence>
<dbReference type="InterPro" id="IPR043128">
    <property type="entry name" value="Rev_trsase/Diguanyl_cyclase"/>
</dbReference>
<keyword evidence="5" id="KW-1185">Reference proteome</keyword>
<sequence length="184" mass="20655">MNELLVYQKWDHCLVYIDDVIIFSKSFQQHLEQLNDSLAVLNKANFTLNSPKCSLFQTTINYLGHTIHNNGITSLMNTIKALVELSYQRPNLSKMSMLGTTSDDDEEHTAEVNVLTRSAARARTTNDDKRITTTTDTHPNPGTNKKSRQLRPRNKTLNCQVSNNLVSAQSSTMKQQSSSNPAPS</sequence>
<reference evidence="3" key="1">
    <citation type="submission" date="2021-02" db="EMBL/GenBank/DDBJ databases">
        <authorList>
            <person name="Nowell W R."/>
        </authorList>
    </citation>
    <scope>NUCLEOTIDE SEQUENCE</scope>
</reference>
<name>A0A815QJS8_9BILA</name>
<gene>
    <name evidence="3" type="ORF">GPM918_LOCUS35210</name>
    <name evidence="4" type="ORF">SRO942_LOCUS35924</name>
</gene>
<dbReference type="PANTHER" id="PTHR33064:SF37">
    <property type="entry name" value="RIBONUCLEASE H"/>
    <property type="match status" value="1"/>
</dbReference>
<dbReference type="Pfam" id="PF00078">
    <property type="entry name" value="RVT_1"/>
    <property type="match status" value="1"/>
</dbReference>
<dbReference type="OrthoDB" id="430238at2759"/>
<evidence type="ECO:0000313" key="4">
    <source>
        <dbReference type="EMBL" id="CAF4333789.1"/>
    </source>
</evidence>
<evidence type="ECO:0000313" key="5">
    <source>
        <dbReference type="Proteomes" id="UP000663829"/>
    </source>
</evidence>
<dbReference type="Proteomes" id="UP000681722">
    <property type="component" value="Unassembled WGS sequence"/>
</dbReference>
<dbReference type="InterPro" id="IPR051320">
    <property type="entry name" value="Viral_Replic_Matur_Polypro"/>
</dbReference>
<comment type="caution">
    <text evidence="3">The sequence shown here is derived from an EMBL/GenBank/DDBJ whole genome shotgun (WGS) entry which is preliminary data.</text>
</comment>
<dbReference type="InterPro" id="IPR000477">
    <property type="entry name" value="RT_dom"/>
</dbReference>
<evidence type="ECO:0000313" key="3">
    <source>
        <dbReference type="EMBL" id="CAF1464318.1"/>
    </source>
</evidence>
<dbReference type="PROSITE" id="PS50878">
    <property type="entry name" value="RT_POL"/>
    <property type="match status" value="1"/>
</dbReference>
<dbReference type="Gene3D" id="3.30.70.270">
    <property type="match status" value="1"/>
</dbReference>
<evidence type="ECO:0000256" key="1">
    <source>
        <dbReference type="SAM" id="MobiDB-lite"/>
    </source>
</evidence>
<dbReference type="Proteomes" id="UP000663829">
    <property type="component" value="Unassembled WGS sequence"/>
</dbReference>
<protein>
    <recommendedName>
        <fullName evidence="2">Reverse transcriptase domain-containing protein</fullName>
    </recommendedName>
</protein>
<feature type="domain" description="Reverse transcriptase" evidence="2">
    <location>
        <begin position="1"/>
        <end position="67"/>
    </location>
</feature>
<dbReference type="AlphaFoldDB" id="A0A815QJS8"/>
<dbReference type="EMBL" id="CAJNOQ010020177">
    <property type="protein sequence ID" value="CAF1464318.1"/>
    <property type="molecule type" value="Genomic_DNA"/>
</dbReference>
<feature type="region of interest" description="Disordered" evidence="1">
    <location>
        <begin position="117"/>
        <end position="155"/>
    </location>
</feature>
<dbReference type="PANTHER" id="PTHR33064">
    <property type="entry name" value="POL PROTEIN"/>
    <property type="match status" value="1"/>
</dbReference>
<dbReference type="SUPFAM" id="SSF56672">
    <property type="entry name" value="DNA/RNA polymerases"/>
    <property type="match status" value="1"/>
</dbReference>
<dbReference type="InterPro" id="IPR043502">
    <property type="entry name" value="DNA/RNA_pol_sf"/>
</dbReference>
<organism evidence="3 5">
    <name type="scientific">Didymodactylos carnosus</name>
    <dbReference type="NCBI Taxonomy" id="1234261"/>
    <lineage>
        <taxon>Eukaryota</taxon>
        <taxon>Metazoa</taxon>
        <taxon>Spiralia</taxon>
        <taxon>Gnathifera</taxon>
        <taxon>Rotifera</taxon>
        <taxon>Eurotatoria</taxon>
        <taxon>Bdelloidea</taxon>
        <taxon>Philodinida</taxon>
        <taxon>Philodinidae</taxon>
        <taxon>Didymodactylos</taxon>
    </lineage>
</organism>
<proteinExistence type="predicted"/>